<dbReference type="EMBL" id="QGKV02001507">
    <property type="protein sequence ID" value="KAF3531026.1"/>
    <property type="molecule type" value="Genomic_DNA"/>
</dbReference>
<accession>A0A8S9JN98</accession>
<comment type="caution">
    <text evidence="1">The sequence shown here is derived from an EMBL/GenBank/DDBJ whole genome shotgun (WGS) entry which is preliminary data.</text>
</comment>
<evidence type="ECO:0000313" key="1">
    <source>
        <dbReference type="EMBL" id="KAF2583990.1"/>
    </source>
</evidence>
<dbReference type="AlphaFoldDB" id="A0A8S9JN98"/>
<evidence type="ECO:0000313" key="2">
    <source>
        <dbReference type="EMBL" id="KAF3531026.1"/>
    </source>
</evidence>
<dbReference type="OrthoDB" id="1675690at2759"/>
<evidence type="ECO:0000313" key="3">
    <source>
        <dbReference type="Proteomes" id="UP000266723"/>
    </source>
</evidence>
<organism evidence="1">
    <name type="scientific">Brassica cretica</name>
    <name type="common">Mustard</name>
    <dbReference type="NCBI Taxonomy" id="69181"/>
    <lineage>
        <taxon>Eukaryota</taxon>
        <taxon>Viridiplantae</taxon>
        <taxon>Streptophyta</taxon>
        <taxon>Embryophyta</taxon>
        <taxon>Tracheophyta</taxon>
        <taxon>Spermatophyta</taxon>
        <taxon>Magnoliopsida</taxon>
        <taxon>eudicotyledons</taxon>
        <taxon>Gunneridae</taxon>
        <taxon>Pentapetalae</taxon>
        <taxon>rosids</taxon>
        <taxon>malvids</taxon>
        <taxon>Brassicales</taxon>
        <taxon>Brassicaceae</taxon>
        <taxon>Brassiceae</taxon>
        <taxon>Brassica</taxon>
    </lineage>
</organism>
<dbReference type="PANTHER" id="PTHR36061">
    <property type="match status" value="1"/>
</dbReference>
<dbReference type="Proteomes" id="UP000266723">
    <property type="component" value="Unassembled WGS sequence"/>
</dbReference>
<protein>
    <submittedName>
        <fullName evidence="1">Uncharacterized protein</fullName>
    </submittedName>
</protein>
<reference evidence="1" key="1">
    <citation type="submission" date="2019-12" db="EMBL/GenBank/DDBJ databases">
        <title>Genome sequencing and annotation of Brassica cretica.</title>
        <authorList>
            <person name="Studholme D.J."/>
            <person name="Sarris P.F."/>
        </authorList>
    </citation>
    <scope>NUCLEOTIDE SEQUENCE</scope>
    <source>
        <strain evidence="1">PFS-102/07</strain>
        <tissue evidence="1">Leaf</tissue>
    </source>
</reference>
<reference evidence="2" key="2">
    <citation type="submission" date="2019-12" db="EMBL/GenBank/DDBJ databases">
        <authorList>
            <person name="Studholme D.J."/>
            <person name="Sarris P."/>
        </authorList>
    </citation>
    <scope>NUCLEOTIDE SEQUENCE</scope>
    <source>
        <strain evidence="2">PFS-1207/04</strain>
        <tissue evidence="2">Leaf</tissue>
    </source>
</reference>
<name>A0A8S9JN98_BRACR</name>
<proteinExistence type="predicted"/>
<gene>
    <name evidence="2" type="ORF">DY000_02036673</name>
    <name evidence="1" type="ORF">F2Q70_00034014</name>
</gene>
<dbReference type="EMBL" id="QGKY02000246">
    <property type="protein sequence ID" value="KAF2583990.1"/>
    <property type="molecule type" value="Genomic_DNA"/>
</dbReference>
<sequence>MPTPSMQDPNGLLQIADDELLDDPAVISAIDEETEFNALVEEEAALLESLLGEEI</sequence>
<reference evidence="2 3" key="3">
    <citation type="journal article" date="2020" name="BMC Genomics">
        <title>Intraspecific diversification of the crop wild relative Brassica cretica Lam. using demographic model selection.</title>
        <authorList>
            <person name="Kioukis A."/>
            <person name="Michalopoulou V.A."/>
            <person name="Briers L."/>
            <person name="Pirintsos S."/>
            <person name="Studholme D.J."/>
            <person name="Pavlidis P."/>
            <person name="Sarris P.F."/>
        </authorList>
    </citation>
    <scope>NUCLEOTIDE SEQUENCE [LARGE SCALE GENOMIC DNA]</scope>
    <source>
        <strain evidence="3">cv. PFS-1207/04</strain>
        <strain evidence="2">PFS-1207/04</strain>
    </source>
</reference>
<keyword evidence="3" id="KW-1185">Reference proteome</keyword>
<dbReference type="PANTHER" id="PTHR36061:SF3">
    <property type="entry name" value="OS04G0692200 PROTEIN"/>
    <property type="match status" value="1"/>
</dbReference>